<dbReference type="KEGG" id="spar:SPRG_10784"/>
<dbReference type="VEuPathDB" id="FungiDB:SPRG_10784"/>
<dbReference type="InterPro" id="IPR057990">
    <property type="entry name" value="TPR_SYO1"/>
</dbReference>
<dbReference type="GeneID" id="24132874"/>
<protein>
    <recommendedName>
        <fullName evidence="3">SYO1-like TPR repeats domain-containing protein</fullName>
    </recommendedName>
</protein>
<dbReference type="InterPro" id="IPR016024">
    <property type="entry name" value="ARM-type_fold"/>
</dbReference>
<dbReference type="InterPro" id="IPR052616">
    <property type="entry name" value="SYO1-like"/>
</dbReference>
<dbReference type="Proteomes" id="UP000030745">
    <property type="component" value="Unassembled WGS sequence"/>
</dbReference>
<sequence>MGKVKKRRNNGHKSVVPPTGGPSQAELEDAAMEGGIRQVPEFLAGLTSLQGSVREATCVALASYFGGDDQMSPEKAKLLQKMLNGGLMKKLLPRMVDHSKLVRLHSVGALRNISIAGGLDVCEYMTSQDVITPCIKLVGEYTTDEHLNAIVNKDVHAFQILEQIFSLLANLAESCSLALAQITQQRSLVLPALIKCLPVKAAPSMQMEASKLMLVLSDNNPEWNALINANVSYQQTLLQLLQSPEHNMSLRLTTIGAVINLPGALENAAGLSLLLPVLSSAVAYDAVGVVSQAQLASESVPIAAEAMGNAEIISETEDEADRAAMEAANKAQHTIKTWKENVHVLTLGLEIVSNMLALDDGDDDEEWGSDDEEGMEEAAQSLAGQGPLSSANQSVASQAFGLRRCWRAYTYAMLQALVVIPPTLHADIADDFGLIRERACSCFANLVLAASRAELEASFSLTQVFANLMTMYTHVASLTSERDVAAAIMMAVGAIVTRSVDDKIALECANEPLGLVVGCAQNATASIEARTAAIRVLGTLGKKPHSLAENQVLGQCLGTLLSDTDLQVVCEVLNALFDIYSDEQYDEVFFRLNFLASLEHVSAGMKAKIKAEAKTLDRDLVGHAKETRLNLLRFIKYKKQHR</sequence>
<dbReference type="OMA" id="ENELHAD"/>
<dbReference type="RefSeq" id="XP_012205737.1">
    <property type="nucleotide sequence ID" value="XM_012350347.1"/>
</dbReference>
<accession>A0A067BYI9</accession>
<name>A0A067BYI9_SAPPC</name>
<dbReference type="SUPFAM" id="SSF48371">
    <property type="entry name" value="ARM repeat"/>
    <property type="match status" value="1"/>
</dbReference>
<evidence type="ECO:0000256" key="1">
    <source>
        <dbReference type="ARBA" id="ARBA00049983"/>
    </source>
</evidence>
<feature type="region of interest" description="Disordered" evidence="2">
    <location>
        <begin position="1"/>
        <end position="24"/>
    </location>
</feature>
<feature type="compositionally biased region" description="Acidic residues" evidence="2">
    <location>
        <begin position="360"/>
        <end position="376"/>
    </location>
</feature>
<dbReference type="GO" id="GO:0051082">
    <property type="term" value="F:unfolded protein binding"/>
    <property type="evidence" value="ECO:0007669"/>
    <property type="project" value="TreeGrafter"/>
</dbReference>
<reference evidence="4 5" key="1">
    <citation type="journal article" date="2013" name="PLoS Genet.">
        <title>Distinctive expansion of potential virulence genes in the genome of the oomycete fish pathogen Saprolegnia parasitica.</title>
        <authorList>
            <person name="Jiang R.H."/>
            <person name="de Bruijn I."/>
            <person name="Haas B.J."/>
            <person name="Belmonte R."/>
            <person name="Lobach L."/>
            <person name="Christie J."/>
            <person name="van den Ackerveken G."/>
            <person name="Bottin A."/>
            <person name="Bulone V."/>
            <person name="Diaz-Moreno S.M."/>
            <person name="Dumas B."/>
            <person name="Fan L."/>
            <person name="Gaulin E."/>
            <person name="Govers F."/>
            <person name="Grenville-Briggs L.J."/>
            <person name="Horner N.R."/>
            <person name="Levin J.Z."/>
            <person name="Mammella M."/>
            <person name="Meijer H.J."/>
            <person name="Morris P."/>
            <person name="Nusbaum C."/>
            <person name="Oome S."/>
            <person name="Phillips A.J."/>
            <person name="van Rooyen D."/>
            <person name="Rzeszutek E."/>
            <person name="Saraiva M."/>
            <person name="Secombes C.J."/>
            <person name="Seidl M.F."/>
            <person name="Snel B."/>
            <person name="Stassen J.H."/>
            <person name="Sykes S."/>
            <person name="Tripathy S."/>
            <person name="van den Berg H."/>
            <person name="Vega-Arreguin J.C."/>
            <person name="Wawra S."/>
            <person name="Young S.K."/>
            <person name="Zeng Q."/>
            <person name="Dieguez-Uribeondo J."/>
            <person name="Russ C."/>
            <person name="Tyler B.M."/>
            <person name="van West P."/>
        </authorList>
    </citation>
    <scope>NUCLEOTIDE SEQUENCE [LARGE SCALE GENOMIC DNA]</scope>
    <source>
        <strain evidence="4 5">CBS 223.65</strain>
    </source>
</reference>
<organism evidence="4 5">
    <name type="scientific">Saprolegnia parasitica (strain CBS 223.65)</name>
    <dbReference type="NCBI Taxonomy" id="695850"/>
    <lineage>
        <taxon>Eukaryota</taxon>
        <taxon>Sar</taxon>
        <taxon>Stramenopiles</taxon>
        <taxon>Oomycota</taxon>
        <taxon>Saprolegniomycetes</taxon>
        <taxon>Saprolegniales</taxon>
        <taxon>Saprolegniaceae</taxon>
        <taxon>Saprolegnia</taxon>
    </lineage>
</organism>
<evidence type="ECO:0000313" key="4">
    <source>
        <dbReference type="EMBL" id="KDO23589.1"/>
    </source>
</evidence>
<feature type="domain" description="SYO1-like TPR repeats" evidence="3">
    <location>
        <begin position="425"/>
        <end position="641"/>
    </location>
</feature>
<dbReference type="PANTHER" id="PTHR13347">
    <property type="entry name" value="HEAT REPEAT-CONTAINING PROTEIN 3"/>
    <property type="match status" value="1"/>
</dbReference>
<dbReference type="GO" id="GO:0006606">
    <property type="term" value="P:protein import into nucleus"/>
    <property type="evidence" value="ECO:0007669"/>
    <property type="project" value="TreeGrafter"/>
</dbReference>
<comment type="similarity">
    <text evidence="1">Belongs to the nuclear import and ribosome assembly adapter family.</text>
</comment>
<dbReference type="AlphaFoldDB" id="A0A067BYI9"/>
<dbReference type="GO" id="GO:0042273">
    <property type="term" value="P:ribosomal large subunit biogenesis"/>
    <property type="evidence" value="ECO:0007669"/>
    <property type="project" value="TreeGrafter"/>
</dbReference>
<proteinExistence type="inferred from homology"/>
<evidence type="ECO:0000256" key="2">
    <source>
        <dbReference type="SAM" id="MobiDB-lite"/>
    </source>
</evidence>
<dbReference type="EMBL" id="KK583252">
    <property type="protein sequence ID" value="KDO23589.1"/>
    <property type="molecule type" value="Genomic_DNA"/>
</dbReference>
<dbReference type="PANTHER" id="PTHR13347:SF1">
    <property type="entry name" value="HEAT REPEAT-CONTAINING PROTEIN 3"/>
    <property type="match status" value="1"/>
</dbReference>
<feature type="compositionally biased region" description="Basic residues" evidence="2">
    <location>
        <begin position="1"/>
        <end position="11"/>
    </location>
</feature>
<dbReference type="Pfam" id="PF25567">
    <property type="entry name" value="TPR_SYO1"/>
    <property type="match status" value="1"/>
</dbReference>
<dbReference type="STRING" id="695850.A0A067BYI9"/>
<evidence type="ECO:0000313" key="5">
    <source>
        <dbReference type="Proteomes" id="UP000030745"/>
    </source>
</evidence>
<dbReference type="Gene3D" id="1.25.10.10">
    <property type="entry name" value="Leucine-rich Repeat Variant"/>
    <property type="match status" value="1"/>
</dbReference>
<dbReference type="InterPro" id="IPR011989">
    <property type="entry name" value="ARM-like"/>
</dbReference>
<evidence type="ECO:0000259" key="3">
    <source>
        <dbReference type="Pfam" id="PF25567"/>
    </source>
</evidence>
<keyword evidence="5" id="KW-1185">Reference proteome</keyword>
<dbReference type="OrthoDB" id="288703at2759"/>
<gene>
    <name evidence="4" type="ORF">SPRG_10784</name>
</gene>
<feature type="region of interest" description="Disordered" evidence="2">
    <location>
        <begin position="360"/>
        <end position="381"/>
    </location>
</feature>